<keyword evidence="2" id="KW-1185">Reference proteome</keyword>
<accession>A0ABQ6BIB0</accession>
<evidence type="ECO:0000313" key="2">
    <source>
        <dbReference type="Proteomes" id="UP001156905"/>
    </source>
</evidence>
<organism evidence="1 2">
    <name type="scientific">Bradyrhizobium iriomotense</name>
    <dbReference type="NCBI Taxonomy" id="441950"/>
    <lineage>
        <taxon>Bacteria</taxon>
        <taxon>Pseudomonadati</taxon>
        <taxon>Pseudomonadota</taxon>
        <taxon>Alphaproteobacteria</taxon>
        <taxon>Hyphomicrobiales</taxon>
        <taxon>Nitrobacteraceae</taxon>
        <taxon>Bradyrhizobium</taxon>
    </lineage>
</organism>
<dbReference type="Proteomes" id="UP001156905">
    <property type="component" value="Unassembled WGS sequence"/>
</dbReference>
<evidence type="ECO:0000313" key="1">
    <source>
        <dbReference type="EMBL" id="GLR91868.1"/>
    </source>
</evidence>
<dbReference type="EMBL" id="BSOW01000056">
    <property type="protein sequence ID" value="GLR91868.1"/>
    <property type="molecule type" value="Genomic_DNA"/>
</dbReference>
<protein>
    <submittedName>
        <fullName evidence="1">Uncharacterized protein</fullName>
    </submittedName>
</protein>
<gene>
    <name evidence="1" type="ORF">GCM10007857_85860</name>
</gene>
<sequence>MLIGARITKQGNARELLIFDKKLCDLVVGSSGNGLQSGRSVEVDNGGDFVPPF</sequence>
<name>A0ABQ6BIB0_9BRAD</name>
<proteinExistence type="predicted"/>
<reference evidence="2" key="1">
    <citation type="journal article" date="2019" name="Int. J. Syst. Evol. Microbiol.">
        <title>The Global Catalogue of Microorganisms (GCM) 10K type strain sequencing project: providing services to taxonomists for standard genome sequencing and annotation.</title>
        <authorList>
            <consortium name="The Broad Institute Genomics Platform"/>
            <consortium name="The Broad Institute Genome Sequencing Center for Infectious Disease"/>
            <person name="Wu L."/>
            <person name="Ma J."/>
        </authorList>
    </citation>
    <scope>NUCLEOTIDE SEQUENCE [LARGE SCALE GENOMIC DNA]</scope>
    <source>
        <strain evidence="2">NBRC 102520</strain>
    </source>
</reference>
<comment type="caution">
    <text evidence="1">The sequence shown here is derived from an EMBL/GenBank/DDBJ whole genome shotgun (WGS) entry which is preliminary data.</text>
</comment>